<dbReference type="PANTHER" id="PTHR24372:SF74">
    <property type="entry name" value="LP13728P"/>
    <property type="match status" value="1"/>
</dbReference>
<keyword evidence="5" id="KW-0807">Transducer</keyword>
<evidence type="ECO:0000313" key="6">
    <source>
        <dbReference type="Proteomes" id="UP000887578"/>
    </source>
</evidence>
<evidence type="ECO:0000256" key="4">
    <source>
        <dbReference type="ARBA" id="ARBA00023170"/>
    </source>
</evidence>
<dbReference type="GO" id="GO:0009755">
    <property type="term" value="P:hormone-mediated signaling pathway"/>
    <property type="evidence" value="ECO:0007669"/>
    <property type="project" value="TreeGrafter"/>
</dbReference>
<keyword evidence="2" id="KW-0472">Membrane</keyword>
<sequence length="184" mass="21040">MSTSHMLTMDIIDFSQNQISYVGNGQVSGIHSRTLKLSENEISYIHEKAFAQSKFVSLQLNNNHELSTMSLLAFADISELHQLDLSDTSITELPVIGLKDIKHLILKNVPTLKKLPPVLAFNNLNKAEFTYPYHCCFFKHASRDYEVGQGSQYSSHYKEIQQRSCTREALKSTDVQQFLRKKRT</sequence>
<organism evidence="6 7">
    <name type="scientific">Panagrolaimus davidi</name>
    <dbReference type="NCBI Taxonomy" id="227884"/>
    <lineage>
        <taxon>Eukaryota</taxon>
        <taxon>Metazoa</taxon>
        <taxon>Ecdysozoa</taxon>
        <taxon>Nematoda</taxon>
        <taxon>Chromadorea</taxon>
        <taxon>Rhabditida</taxon>
        <taxon>Tylenchina</taxon>
        <taxon>Panagrolaimomorpha</taxon>
        <taxon>Panagrolaimoidea</taxon>
        <taxon>Panagrolaimidae</taxon>
        <taxon>Panagrolaimus</taxon>
    </lineage>
</organism>
<dbReference type="PANTHER" id="PTHR24372">
    <property type="entry name" value="GLYCOPROTEIN HORMONE RECEPTOR"/>
    <property type="match status" value="1"/>
</dbReference>
<proteinExistence type="predicted"/>
<dbReference type="AlphaFoldDB" id="A0A914QFR9"/>
<dbReference type="InterPro" id="IPR032675">
    <property type="entry name" value="LRR_dom_sf"/>
</dbReference>
<dbReference type="WBParaSite" id="PDA_v2.g30696.t1">
    <property type="protein sequence ID" value="PDA_v2.g30696.t1"/>
    <property type="gene ID" value="PDA_v2.g30696"/>
</dbReference>
<dbReference type="GO" id="GO:0008528">
    <property type="term" value="F:G protein-coupled peptide receptor activity"/>
    <property type="evidence" value="ECO:0007669"/>
    <property type="project" value="TreeGrafter"/>
</dbReference>
<dbReference type="GO" id="GO:0005886">
    <property type="term" value="C:plasma membrane"/>
    <property type="evidence" value="ECO:0007669"/>
    <property type="project" value="UniProtKB-SubCell"/>
</dbReference>
<protein>
    <submittedName>
        <fullName evidence="7">Uncharacterized protein</fullName>
    </submittedName>
</protein>
<keyword evidence="4" id="KW-0675">Receptor</keyword>
<keyword evidence="3" id="KW-0297">G-protein coupled receptor</keyword>
<name>A0A914QFR9_9BILA</name>
<keyword evidence="2" id="KW-1003">Cell membrane</keyword>
<evidence type="ECO:0000256" key="2">
    <source>
        <dbReference type="ARBA" id="ARBA00022475"/>
    </source>
</evidence>
<keyword evidence="6" id="KW-1185">Reference proteome</keyword>
<reference evidence="7" key="1">
    <citation type="submission" date="2022-11" db="UniProtKB">
        <authorList>
            <consortium name="WormBaseParasite"/>
        </authorList>
    </citation>
    <scope>IDENTIFICATION</scope>
</reference>
<dbReference type="SUPFAM" id="SSF52058">
    <property type="entry name" value="L domain-like"/>
    <property type="match status" value="1"/>
</dbReference>
<dbReference type="Proteomes" id="UP000887578">
    <property type="component" value="Unplaced"/>
</dbReference>
<evidence type="ECO:0000256" key="3">
    <source>
        <dbReference type="ARBA" id="ARBA00023040"/>
    </source>
</evidence>
<evidence type="ECO:0000313" key="7">
    <source>
        <dbReference type="WBParaSite" id="PDA_v2.g30696.t1"/>
    </source>
</evidence>
<evidence type="ECO:0000256" key="1">
    <source>
        <dbReference type="ARBA" id="ARBA00004651"/>
    </source>
</evidence>
<accession>A0A914QFR9</accession>
<dbReference type="Gene3D" id="3.80.10.10">
    <property type="entry name" value="Ribonuclease Inhibitor"/>
    <property type="match status" value="1"/>
</dbReference>
<dbReference type="GO" id="GO:0007189">
    <property type="term" value="P:adenylate cyclase-activating G protein-coupled receptor signaling pathway"/>
    <property type="evidence" value="ECO:0007669"/>
    <property type="project" value="TreeGrafter"/>
</dbReference>
<comment type="subcellular location">
    <subcellularLocation>
        <location evidence="1">Cell membrane</location>
        <topology evidence="1">Multi-pass membrane protein</topology>
    </subcellularLocation>
</comment>
<evidence type="ECO:0000256" key="5">
    <source>
        <dbReference type="ARBA" id="ARBA00023224"/>
    </source>
</evidence>